<evidence type="ECO:0000313" key="3">
    <source>
        <dbReference type="Proteomes" id="UP000225706"/>
    </source>
</evidence>
<name>A0A2B4SKQ2_STYPI</name>
<keyword evidence="3" id="KW-1185">Reference proteome</keyword>
<dbReference type="PANTHER" id="PTHR24280">
    <property type="entry name" value="CYTOCHROME P450 20A1"/>
    <property type="match status" value="1"/>
</dbReference>
<dbReference type="AlphaFoldDB" id="A0A2B4SKQ2"/>
<evidence type="ECO:0000256" key="1">
    <source>
        <dbReference type="SAM" id="Phobius"/>
    </source>
</evidence>
<gene>
    <name evidence="2" type="ORF">AWC38_SpisGene4743</name>
</gene>
<sequence length="203" mass="22300">MFPSHMSVNDLGIFAVVMVFGLLIVLLFMFDLRGSSKGLSIPGEEPSDLEGFIKVWSKGHLALADSIQIAKETADKFAKGGLQEHISLWKSMIAMAIKAISVAGMGCSFMEKKEVDELAAMYDVCWDEMEERLTSPPPGPDSDREKKFQEAYQDAANHGSSPIWGSDFSITLKIVSSLHAHFGGWLAAYMTFPKSLAFVNESI</sequence>
<dbReference type="PANTHER" id="PTHR24280:SF4">
    <property type="entry name" value="CYTOCHROME P450 20A1"/>
    <property type="match status" value="1"/>
</dbReference>
<keyword evidence="1" id="KW-0472">Membrane</keyword>
<dbReference type="STRING" id="50429.A0A2B4SKQ2"/>
<evidence type="ECO:0000313" key="2">
    <source>
        <dbReference type="EMBL" id="PFX30461.1"/>
    </source>
</evidence>
<keyword evidence="1" id="KW-0812">Transmembrane</keyword>
<dbReference type="Proteomes" id="UP000225706">
    <property type="component" value="Unassembled WGS sequence"/>
</dbReference>
<feature type="transmembrane region" description="Helical" evidence="1">
    <location>
        <begin position="12"/>
        <end position="30"/>
    </location>
</feature>
<dbReference type="EMBL" id="LSMT01000049">
    <property type="protein sequence ID" value="PFX30461.1"/>
    <property type="molecule type" value="Genomic_DNA"/>
</dbReference>
<reference evidence="3" key="1">
    <citation type="journal article" date="2017" name="bioRxiv">
        <title>Comparative analysis of the genomes of Stylophora pistillata and Acropora digitifera provides evidence for extensive differences between species of corals.</title>
        <authorList>
            <person name="Voolstra C.R."/>
            <person name="Li Y."/>
            <person name="Liew Y.J."/>
            <person name="Baumgarten S."/>
            <person name="Zoccola D."/>
            <person name="Flot J.-F."/>
            <person name="Tambutte S."/>
            <person name="Allemand D."/>
            <person name="Aranda M."/>
        </authorList>
    </citation>
    <scope>NUCLEOTIDE SEQUENCE [LARGE SCALE GENOMIC DNA]</scope>
</reference>
<dbReference type="InterPro" id="IPR052666">
    <property type="entry name" value="CYP450_20A1-like"/>
</dbReference>
<protein>
    <submittedName>
        <fullName evidence="2">Uncharacterized protein</fullName>
    </submittedName>
</protein>
<organism evidence="2 3">
    <name type="scientific">Stylophora pistillata</name>
    <name type="common">Smooth cauliflower coral</name>
    <dbReference type="NCBI Taxonomy" id="50429"/>
    <lineage>
        <taxon>Eukaryota</taxon>
        <taxon>Metazoa</taxon>
        <taxon>Cnidaria</taxon>
        <taxon>Anthozoa</taxon>
        <taxon>Hexacorallia</taxon>
        <taxon>Scleractinia</taxon>
        <taxon>Astrocoeniina</taxon>
        <taxon>Pocilloporidae</taxon>
        <taxon>Stylophora</taxon>
    </lineage>
</organism>
<accession>A0A2B4SKQ2</accession>
<proteinExistence type="predicted"/>
<keyword evidence="1" id="KW-1133">Transmembrane helix</keyword>
<dbReference type="GO" id="GO:0016020">
    <property type="term" value="C:membrane"/>
    <property type="evidence" value="ECO:0007669"/>
    <property type="project" value="TreeGrafter"/>
</dbReference>
<comment type="caution">
    <text evidence="2">The sequence shown here is derived from an EMBL/GenBank/DDBJ whole genome shotgun (WGS) entry which is preliminary data.</text>
</comment>